<evidence type="ECO:0000256" key="6">
    <source>
        <dbReference type="PROSITE-ProRule" id="PRU00042"/>
    </source>
</evidence>
<dbReference type="GO" id="GO:0008270">
    <property type="term" value="F:zinc ion binding"/>
    <property type="evidence" value="ECO:0007669"/>
    <property type="project" value="UniProtKB-KW"/>
</dbReference>
<sequence length="113" mass="12324">MKNIKSNIVVYDLEASSDDEEEASLRSRLELNLLGCFGEYIPGPPPPRAAASKAADTEPRLADEKLEASVGPGNSSGSNNDDDNSERNTFRCKHCFKNFFSQQALGGHQNAHK</sequence>
<keyword evidence="4" id="KW-0862">Zinc</keyword>
<reference evidence="10" key="1">
    <citation type="submission" date="2016-06" db="EMBL/GenBank/DDBJ databases">
        <title>Parallel loss of symbiosis genes in relatives of nitrogen-fixing non-legume Parasponia.</title>
        <authorList>
            <person name="Van Velzen R."/>
            <person name="Holmer R."/>
            <person name="Bu F."/>
            <person name="Rutten L."/>
            <person name="Van Zeijl A."/>
            <person name="Liu W."/>
            <person name="Santuari L."/>
            <person name="Cao Q."/>
            <person name="Sharma T."/>
            <person name="Shen D."/>
            <person name="Roswanjaya Y."/>
            <person name="Wardhani T."/>
            <person name="Kalhor M.S."/>
            <person name="Jansen J."/>
            <person name="Van den Hoogen J."/>
            <person name="Gungor B."/>
            <person name="Hartog M."/>
            <person name="Hontelez J."/>
            <person name="Verver J."/>
            <person name="Yang W.-C."/>
            <person name="Schijlen E."/>
            <person name="Repin R."/>
            <person name="Schilthuizen M."/>
            <person name="Schranz E."/>
            <person name="Heidstra R."/>
            <person name="Miyata K."/>
            <person name="Fedorova E."/>
            <person name="Kohlen W."/>
            <person name="Bisseling T."/>
            <person name="Smit S."/>
            <person name="Geurts R."/>
        </authorList>
    </citation>
    <scope>NUCLEOTIDE SEQUENCE [LARGE SCALE GENOMIC DNA]</scope>
    <source>
        <strain evidence="10">cv. WU1-14</strain>
    </source>
</reference>
<dbReference type="AlphaFoldDB" id="A0A2P5E071"/>
<dbReference type="PROSITE" id="PS00028">
    <property type="entry name" value="ZINC_FINGER_C2H2_1"/>
    <property type="match status" value="1"/>
</dbReference>
<evidence type="ECO:0000313" key="10">
    <source>
        <dbReference type="Proteomes" id="UP000237105"/>
    </source>
</evidence>
<evidence type="ECO:0000259" key="8">
    <source>
        <dbReference type="PROSITE" id="PS50157"/>
    </source>
</evidence>
<dbReference type="GO" id="GO:0009788">
    <property type="term" value="P:negative regulation of abscisic acid-activated signaling pathway"/>
    <property type="evidence" value="ECO:0007669"/>
    <property type="project" value="InterPro"/>
</dbReference>
<comment type="caution">
    <text evidence="9">The sequence shown here is derived from an EMBL/GenBank/DDBJ whole genome shotgun (WGS) entry which is preliminary data.</text>
</comment>
<dbReference type="PANTHER" id="PTHR47287:SF15">
    <property type="entry name" value="ZINC FINGER PROTEIN 3-LIKE"/>
    <property type="match status" value="1"/>
</dbReference>
<feature type="region of interest" description="Disordered" evidence="7">
    <location>
        <begin position="44"/>
        <end position="87"/>
    </location>
</feature>
<evidence type="ECO:0000256" key="1">
    <source>
        <dbReference type="ARBA" id="ARBA00004123"/>
    </source>
</evidence>
<gene>
    <name evidence="9" type="ORF">PanWU01x14_014400</name>
</gene>
<keyword evidence="5" id="KW-0539">Nucleus</keyword>
<organism evidence="9 10">
    <name type="scientific">Parasponia andersonii</name>
    <name type="common">Sponia andersonii</name>
    <dbReference type="NCBI Taxonomy" id="3476"/>
    <lineage>
        <taxon>Eukaryota</taxon>
        <taxon>Viridiplantae</taxon>
        <taxon>Streptophyta</taxon>
        <taxon>Embryophyta</taxon>
        <taxon>Tracheophyta</taxon>
        <taxon>Spermatophyta</taxon>
        <taxon>Magnoliopsida</taxon>
        <taxon>eudicotyledons</taxon>
        <taxon>Gunneridae</taxon>
        <taxon>Pentapetalae</taxon>
        <taxon>rosids</taxon>
        <taxon>fabids</taxon>
        <taxon>Rosales</taxon>
        <taxon>Cannabaceae</taxon>
        <taxon>Parasponia</taxon>
    </lineage>
</organism>
<feature type="domain" description="C2H2-type" evidence="8">
    <location>
        <begin position="90"/>
        <end position="113"/>
    </location>
</feature>
<accession>A0A2P5E071</accession>
<evidence type="ECO:0000256" key="4">
    <source>
        <dbReference type="ARBA" id="ARBA00022833"/>
    </source>
</evidence>
<dbReference type="SUPFAM" id="SSF57667">
    <property type="entry name" value="beta-beta-alpha zinc fingers"/>
    <property type="match status" value="1"/>
</dbReference>
<dbReference type="Proteomes" id="UP000237105">
    <property type="component" value="Unassembled WGS sequence"/>
</dbReference>
<evidence type="ECO:0000256" key="3">
    <source>
        <dbReference type="ARBA" id="ARBA00022771"/>
    </source>
</evidence>
<keyword evidence="10" id="KW-1185">Reference proteome</keyword>
<evidence type="ECO:0000256" key="2">
    <source>
        <dbReference type="ARBA" id="ARBA00022723"/>
    </source>
</evidence>
<keyword evidence="2" id="KW-0479">Metal-binding</keyword>
<evidence type="ECO:0000256" key="5">
    <source>
        <dbReference type="ARBA" id="ARBA00023242"/>
    </source>
</evidence>
<comment type="subcellular location">
    <subcellularLocation>
        <location evidence="1">Nucleus</location>
    </subcellularLocation>
</comment>
<dbReference type="InterPro" id="IPR044246">
    <property type="entry name" value="ZFP3-like"/>
</dbReference>
<dbReference type="EMBL" id="JXTB01000006">
    <property type="protein sequence ID" value="PON78939.1"/>
    <property type="molecule type" value="Genomic_DNA"/>
</dbReference>
<protein>
    <submittedName>
        <fullName evidence="9">Zinc finger, C2H</fullName>
    </submittedName>
</protein>
<dbReference type="InterPro" id="IPR036236">
    <property type="entry name" value="Znf_C2H2_sf"/>
</dbReference>
<dbReference type="InterPro" id="IPR013087">
    <property type="entry name" value="Znf_C2H2_type"/>
</dbReference>
<keyword evidence="3 6" id="KW-0863">Zinc-finger</keyword>
<name>A0A2P5E071_PARAD</name>
<feature type="compositionally biased region" description="Basic and acidic residues" evidence="7">
    <location>
        <begin position="55"/>
        <end position="67"/>
    </location>
</feature>
<proteinExistence type="predicted"/>
<dbReference type="GO" id="GO:0005634">
    <property type="term" value="C:nucleus"/>
    <property type="evidence" value="ECO:0007669"/>
    <property type="project" value="UniProtKB-SubCell"/>
</dbReference>
<dbReference type="PANTHER" id="PTHR47287">
    <property type="entry name" value="C2H2 AND C2HC ZINC FINGERS SUPERFAMILY PROTEIN"/>
    <property type="match status" value="1"/>
</dbReference>
<dbReference type="PROSITE" id="PS50157">
    <property type="entry name" value="ZINC_FINGER_C2H2_2"/>
    <property type="match status" value="1"/>
</dbReference>
<evidence type="ECO:0000256" key="7">
    <source>
        <dbReference type="SAM" id="MobiDB-lite"/>
    </source>
</evidence>
<evidence type="ECO:0000313" key="9">
    <source>
        <dbReference type="EMBL" id="PON78939.1"/>
    </source>
</evidence>